<keyword evidence="2" id="KW-1003">Cell membrane</keyword>
<evidence type="ECO:0000256" key="1">
    <source>
        <dbReference type="ARBA" id="ARBA00004651"/>
    </source>
</evidence>
<evidence type="ECO:0000256" key="5">
    <source>
        <dbReference type="ARBA" id="ARBA00022801"/>
    </source>
</evidence>
<proteinExistence type="predicted"/>
<dbReference type="GO" id="GO:0006508">
    <property type="term" value="P:proteolysis"/>
    <property type="evidence" value="ECO:0007669"/>
    <property type="project" value="UniProtKB-KW"/>
</dbReference>
<feature type="transmembrane region" description="Helical" evidence="8">
    <location>
        <begin position="252"/>
        <end position="276"/>
    </location>
</feature>
<keyword evidence="4 8" id="KW-0812">Transmembrane</keyword>
<keyword evidence="6 8" id="KW-1133">Transmembrane helix</keyword>
<name>A0ABD8F719_9BURK</name>
<dbReference type="InterPro" id="IPR013426">
    <property type="entry name" value="EpsH-like"/>
</dbReference>
<keyword evidence="3" id="KW-0645">Protease</keyword>
<dbReference type="NCBIfam" id="TIGR02602">
    <property type="entry name" value="8TM_EpsH"/>
    <property type="match status" value="1"/>
</dbReference>
<dbReference type="RefSeq" id="WP_342668663.1">
    <property type="nucleotide sequence ID" value="NZ_AXWS01000007.1"/>
</dbReference>
<protein>
    <submittedName>
        <fullName evidence="10">Exosortase B</fullName>
    </submittedName>
</protein>
<dbReference type="InterPro" id="IPR026392">
    <property type="entry name" value="Exo/Archaeosortase_dom"/>
</dbReference>
<evidence type="ECO:0000313" key="10">
    <source>
        <dbReference type="RefSeq" id="WP_342668663.1"/>
    </source>
</evidence>
<evidence type="ECO:0000256" key="8">
    <source>
        <dbReference type="SAM" id="Phobius"/>
    </source>
</evidence>
<reference evidence="10" key="2">
    <citation type="submission" date="2025-08" db="UniProtKB">
        <authorList>
            <consortium name="RefSeq"/>
        </authorList>
    </citation>
    <scope>IDENTIFICATION</scope>
</reference>
<evidence type="ECO:0000256" key="4">
    <source>
        <dbReference type="ARBA" id="ARBA00022692"/>
    </source>
</evidence>
<reference evidence="10" key="1">
    <citation type="journal article" date="2006" name="BMC Biol.">
        <title>Exopolysaccharide-associated protein sorting in environmental organisms: the PEP-CTERM/EpsH system. Application of a novel phylogenetic profiling heuristic.</title>
        <authorList>
            <person name="Haft D.H."/>
            <person name="Paulsen I.T."/>
            <person name="Ward N."/>
            <person name="Selengut J.D."/>
        </authorList>
    </citation>
    <scope>NUCLEOTIDE SEQUENCE</scope>
</reference>
<gene>
    <name evidence="10" type="primary">xrtB</name>
</gene>
<feature type="transmembrane region" description="Helical" evidence="8">
    <location>
        <begin position="78"/>
        <end position="98"/>
    </location>
</feature>
<feature type="transmembrane region" description="Helical" evidence="8">
    <location>
        <begin position="132"/>
        <end position="152"/>
    </location>
</feature>
<sequence>MRQAPTCRGAIRQAGPSRLRLRAVLPMSTPFAIPARTAPLQRGHLAWLTLAAGLLAMYLPTVAELATTMWRQDSNRHGPMVFGIALWLLVRGAGRALARDDAGADRPLPVAGGLLVAFGIAAHVLGRSQALLLAEVGSLIPVVTGLGLACIGPRLVGRLWFPIAFLLFVIPLPTVFVDGITQPLKTGVSVVAEQILWRVGYPVAREGVILSIGPYQLLVADACAGLNSLFTLEAVGVFYLNLMRHPSVLRNLGMAILIVPVSFLSNTLRVITLALITYYWGDAAGQGFVHYFAGVMLFVIALIVLYLLDQLLRAVGTAVGR</sequence>
<keyword evidence="9" id="KW-1185">Reference proteome</keyword>
<dbReference type="AlphaFoldDB" id="A0ABD8F719"/>
<evidence type="ECO:0000256" key="7">
    <source>
        <dbReference type="ARBA" id="ARBA00023136"/>
    </source>
</evidence>
<feature type="transmembrane region" description="Helical" evidence="8">
    <location>
        <begin position="217"/>
        <end position="240"/>
    </location>
</feature>
<comment type="subcellular location">
    <subcellularLocation>
        <location evidence="1">Cell membrane</location>
        <topology evidence="1">Multi-pass membrane protein</topology>
    </subcellularLocation>
</comment>
<dbReference type="NCBIfam" id="TIGR03113">
    <property type="entry name" value="exosort_XrtB"/>
    <property type="match status" value="1"/>
</dbReference>
<dbReference type="GO" id="GO:0005886">
    <property type="term" value="C:plasma membrane"/>
    <property type="evidence" value="ECO:0007669"/>
    <property type="project" value="UniProtKB-SubCell"/>
</dbReference>
<accession>A0ABD8F719</accession>
<dbReference type="NCBIfam" id="TIGR04178">
    <property type="entry name" value="exo_archaeo"/>
    <property type="match status" value="1"/>
</dbReference>
<feature type="transmembrane region" description="Helical" evidence="8">
    <location>
        <begin position="110"/>
        <end position="126"/>
    </location>
</feature>
<evidence type="ECO:0000256" key="6">
    <source>
        <dbReference type="ARBA" id="ARBA00022989"/>
    </source>
</evidence>
<evidence type="ECO:0000256" key="3">
    <source>
        <dbReference type="ARBA" id="ARBA00022670"/>
    </source>
</evidence>
<feature type="transmembrane region" description="Helical" evidence="8">
    <location>
        <begin position="288"/>
        <end position="308"/>
    </location>
</feature>
<keyword evidence="7 8" id="KW-0472">Membrane</keyword>
<dbReference type="InterPro" id="IPR017544">
    <property type="entry name" value="Exosortase-2"/>
</dbReference>
<dbReference type="InterPro" id="IPR019127">
    <property type="entry name" value="Exosortase"/>
</dbReference>
<dbReference type="Pfam" id="PF09721">
    <property type="entry name" value="Exosortase_EpsH"/>
    <property type="match status" value="1"/>
</dbReference>
<feature type="transmembrane region" description="Helical" evidence="8">
    <location>
        <begin position="159"/>
        <end position="177"/>
    </location>
</feature>
<evidence type="ECO:0000313" key="9">
    <source>
        <dbReference type="Proteomes" id="UP000675920"/>
    </source>
</evidence>
<organism evidence="9 10">
    <name type="scientific">Derxia gummosa DSM 723</name>
    <dbReference type="NCBI Taxonomy" id="1121388"/>
    <lineage>
        <taxon>Bacteria</taxon>
        <taxon>Pseudomonadati</taxon>
        <taxon>Pseudomonadota</taxon>
        <taxon>Betaproteobacteria</taxon>
        <taxon>Burkholderiales</taxon>
        <taxon>Alcaligenaceae</taxon>
        <taxon>Derxia</taxon>
    </lineage>
</organism>
<dbReference type="Proteomes" id="UP000675920">
    <property type="component" value="Unplaced"/>
</dbReference>
<keyword evidence="5" id="KW-0378">Hydrolase</keyword>
<dbReference type="GO" id="GO:0008233">
    <property type="term" value="F:peptidase activity"/>
    <property type="evidence" value="ECO:0007669"/>
    <property type="project" value="UniProtKB-KW"/>
</dbReference>
<feature type="transmembrane region" description="Helical" evidence="8">
    <location>
        <begin position="45"/>
        <end position="66"/>
    </location>
</feature>
<evidence type="ECO:0000256" key="2">
    <source>
        <dbReference type="ARBA" id="ARBA00022475"/>
    </source>
</evidence>